<feature type="region of interest" description="Disordered" evidence="4">
    <location>
        <begin position="107"/>
        <end position="126"/>
    </location>
</feature>
<sequence>MAPALLRAASLALRAAAAICPATPTCPQDNQCSYISGGVSLQVSCATDFYGGDLQLAQTATITGCMKLCAATSNCVAVSYVGQNCYMKSTLTSAQTNQNVVGASVVSRDPVSPPDNSGSPASCPASYSCPENDGCQYTGGDGRTFALKCNADYYGGDFANMNSDSLQSCNKACADNAQCVAASYVGGKGAGHCYLKGTNNGASGSDNVDGFAIDTRVPATSTISSSSSSTAVSTTSAIVSSASSTDSSSSATSSSFASSITPSPTPTPSSTTPTPTPTPSSSTPTPTPTTPTGPQLLVNPSFEDGSGTVASPWTPNPTRNSASIAGRVASDVHSGQYSYKVSSSNSGYFTYWLEQPVTVVPGQAYDVSVWAKATSNMGSCYVLTYLNSARPATPVLTPTGEYKQFTVTYPSSFFKQTAYTFTAVISCSGARAGGTVWLDDVTMTQVVQ</sequence>
<dbReference type="Gene3D" id="3.50.4.10">
    <property type="entry name" value="Hepatocyte Growth Factor"/>
    <property type="match status" value="2"/>
</dbReference>
<dbReference type="InterPro" id="IPR008979">
    <property type="entry name" value="Galactose-bd-like_sf"/>
</dbReference>
<evidence type="ECO:0000313" key="7">
    <source>
        <dbReference type="EMBL" id="OSS47181.1"/>
    </source>
</evidence>
<dbReference type="Pfam" id="PF02018">
    <property type="entry name" value="CBM_4_9"/>
    <property type="match status" value="1"/>
</dbReference>
<keyword evidence="5" id="KW-0732">Signal</keyword>
<dbReference type="GO" id="GO:0005576">
    <property type="term" value="C:extracellular region"/>
    <property type="evidence" value="ECO:0007669"/>
    <property type="project" value="InterPro"/>
</dbReference>
<accession>A0A1Y2LTI9</accession>
<name>A0A1Y2LTI9_EPING</name>
<dbReference type="PANTHER" id="PTHR33946">
    <property type="match status" value="1"/>
</dbReference>
<proteinExistence type="predicted"/>
<dbReference type="Gene3D" id="2.60.120.260">
    <property type="entry name" value="Galactose-binding domain-like"/>
    <property type="match status" value="1"/>
</dbReference>
<dbReference type="SUPFAM" id="SSF49785">
    <property type="entry name" value="Galactose-binding domain-like"/>
    <property type="match status" value="1"/>
</dbReference>
<gene>
    <name evidence="7" type="ORF">B5807_10072</name>
</gene>
<feature type="chain" id="PRO_5012824688" description="Apple domain-containing protein" evidence="5">
    <location>
        <begin position="19"/>
        <end position="448"/>
    </location>
</feature>
<feature type="signal peptide" evidence="5">
    <location>
        <begin position="1"/>
        <end position="18"/>
    </location>
</feature>
<feature type="compositionally biased region" description="Low complexity" evidence="4">
    <location>
        <begin position="117"/>
        <end position="126"/>
    </location>
</feature>
<evidence type="ECO:0000256" key="3">
    <source>
        <dbReference type="ARBA" id="ARBA00023157"/>
    </source>
</evidence>
<feature type="domain" description="Apple" evidence="6">
    <location>
        <begin position="135"/>
        <end position="215"/>
    </location>
</feature>
<dbReference type="InterPro" id="IPR000177">
    <property type="entry name" value="Apple"/>
</dbReference>
<dbReference type="EMBL" id="KZ107849">
    <property type="protein sequence ID" value="OSS47181.1"/>
    <property type="molecule type" value="Genomic_DNA"/>
</dbReference>
<keyword evidence="2" id="KW-0378">Hydrolase</keyword>
<evidence type="ECO:0000313" key="8">
    <source>
        <dbReference type="Proteomes" id="UP000193240"/>
    </source>
</evidence>
<dbReference type="InterPro" id="IPR003609">
    <property type="entry name" value="Pan_app"/>
</dbReference>
<keyword evidence="1" id="KW-0677">Repeat</keyword>
<dbReference type="SMART" id="SM00223">
    <property type="entry name" value="APPLE"/>
    <property type="match status" value="2"/>
</dbReference>
<reference evidence="7 8" key="1">
    <citation type="journal article" date="2017" name="Genome Announc.">
        <title>Genome sequence of the saprophytic ascomycete Epicoccum nigrum ICMP 19927 strain isolated from New Zealand.</title>
        <authorList>
            <person name="Fokin M."/>
            <person name="Fleetwood D."/>
            <person name="Weir B.S."/>
            <person name="Villas-Boas S.G."/>
        </authorList>
    </citation>
    <scope>NUCLEOTIDE SEQUENCE [LARGE SCALE GENOMIC DNA]</scope>
    <source>
        <strain evidence="7 8">ICMP 19927</strain>
    </source>
</reference>
<evidence type="ECO:0000256" key="1">
    <source>
        <dbReference type="ARBA" id="ARBA00022737"/>
    </source>
</evidence>
<dbReference type="PROSITE" id="PS50948">
    <property type="entry name" value="PAN"/>
    <property type="match status" value="1"/>
</dbReference>
<feature type="region of interest" description="Disordered" evidence="4">
    <location>
        <begin position="242"/>
        <end position="321"/>
    </location>
</feature>
<dbReference type="AlphaFoldDB" id="A0A1Y2LTI9"/>
<dbReference type="GO" id="GO:0016798">
    <property type="term" value="F:hydrolase activity, acting on glycosyl bonds"/>
    <property type="evidence" value="ECO:0007669"/>
    <property type="project" value="InterPro"/>
</dbReference>
<keyword evidence="3" id="KW-1015">Disulfide bond</keyword>
<feature type="compositionally biased region" description="Low complexity" evidence="4">
    <location>
        <begin position="242"/>
        <end position="284"/>
    </location>
</feature>
<evidence type="ECO:0000256" key="5">
    <source>
        <dbReference type="SAM" id="SignalP"/>
    </source>
</evidence>
<feature type="compositionally biased region" description="Polar residues" evidence="4">
    <location>
        <begin position="308"/>
        <end position="321"/>
    </location>
</feature>
<evidence type="ECO:0000256" key="4">
    <source>
        <dbReference type="SAM" id="MobiDB-lite"/>
    </source>
</evidence>
<organism evidence="7 8">
    <name type="scientific">Epicoccum nigrum</name>
    <name type="common">Soil fungus</name>
    <name type="synonym">Epicoccum purpurascens</name>
    <dbReference type="NCBI Taxonomy" id="105696"/>
    <lineage>
        <taxon>Eukaryota</taxon>
        <taxon>Fungi</taxon>
        <taxon>Dikarya</taxon>
        <taxon>Ascomycota</taxon>
        <taxon>Pezizomycotina</taxon>
        <taxon>Dothideomycetes</taxon>
        <taxon>Pleosporomycetidae</taxon>
        <taxon>Pleosporales</taxon>
        <taxon>Pleosporineae</taxon>
        <taxon>Didymellaceae</taxon>
        <taxon>Epicoccum</taxon>
    </lineage>
</organism>
<evidence type="ECO:0000259" key="6">
    <source>
        <dbReference type="PROSITE" id="PS50948"/>
    </source>
</evidence>
<protein>
    <recommendedName>
        <fullName evidence="6">Apple domain-containing protein</fullName>
    </recommendedName>
</protein>
<dbReference type="GO" id="GO:0006508">
    <property type="term" value="P:proteolysis"/>
    <property type="evidence" value="ECO:0007669"/>
    <property type="project" value="InterPro"/>
</dbReference>
<dbReference type="PANTHER" id="PTHR33946:SF4">
    <property type="entry name" value="COAGULATION FACTOR XI"/>
    <property type="match status" value="1"/>
</dbReference>
<dbReference type="InParanoid" id="A0A1Y2LTI9"/>
<dbReference type="OMA" id="SEMPMSS"/>
<dbReference type="InterPro" id="IPR003305">
    <property type="entry name" value="CenC_carb-bd"/>
</dbReference>
<dbReference type="Proteomes" id="UP000193240">
    <property type="component" value="Unassembled WGS sequence"/>
</dbReference>
<dbReference type="STRING" id="105696.A0A1Y2LTI9"/>
<dbReference type="Pfam" id="PF14295">
    <property type="entry name" value="PAN_4"/>
    <property type="match status" value="2"/>
</dbReference>
<keyword evidence="8" id="KW-1185">Reference proteome</keyword>
<evidence type="ECO:0000256" key="2">
    <source>
        <dbReference type="ARBA" id="ARBA00022801"/>
    </source>
</evidence>